<dbReference type="Gene3D" id="1.20.1070.10">
    <property type="entry name" value="Rhodopsin 7-helix transmembrane proteins"/>
    <property type="match status" value="1"/>
</dbReference>
<comment type="subcellular location">
    <subcellularLocation>
        <location evidence="1">Membrane</location>
        <topology evidence="1">Multi-pass membrane protein</topology>
    </subcellularLocation>
</comment>
<dbReference type="OrthoDB" id="100006at2759"/>
<dbReference type="AlphaFoldDB" id="A0A8H4IJU9"/>
<evidence type="ECO:0000256" key="1">
    <source>
        <dbReference type="ARBA" id="ARBA00004141"/>
    </source>
</evidence>
<gene>
    <name evidence="7" type="ORF">GTA08_BOTSDO10330</name>
</gene>
<dbReference type="PANTHER" id="PTHR23112">
    <property type="entry name" value="G PROTEIN-COUPLED RECEPTOR 157-RELATED"/>
    <property type="match status" value="1"/>
</dbReference>
<protein>
    <submittedName>
        <fullName evidence="7">Glucose receptor git3 protein</fullName>
    </submittedName>
</protein>
<name>A0A8H4IJU9_9PEZI</name>
<dbReference type="GO" id="GO:0004930">
    <property type="term" value="F:G protein-coupled receptor activity"/>
    <property type="evidence" value="ECO:0007669"/>
    <property type="project" value="TreeGrafter"/>
</dbReference>
<evidence type="ECO:0000256" key="2">
    <source>
        <dbReference type="ARBA" id="ARBA00022692"/>
    </source>
</evidence>
<feature type="transmembrane region" description="Helical" evidence="5">
    <location>
        <begin position="20"/>
        <end position="43"/>
    </location>
</feature>
<dbReference type="CDD" id="cd00637">
    <property type="entry name" value="7tm_classA_rhodopsin-like"/>
    <property type="match status" value="1"/>
</dbReference>
<feature type="transmembrane region" description="Helical" evidence="5">
    <location>
        <begin position="176"/>
        <end position="197"/>
    </location>
</feature>
<feature type="transmembrane region" description="Helical" evidence="5">
    <location>
        <begin position="132"/>
        <end position="156"/>
    </location>
</feature>
<dbReference type="SUPFAM" id="SSF81321">
    <property type="entry name" value="Family A G protein-coupled receptor-like"/>
    <property type="match status" value="1"/>
</dbReference>
<feature type="transmembrane region" description="Helical" evidence="5">
    <location>
        <begin position="55"/>
        <end position="78"/>
    </location>
</feature>
<keyword evidence="2 5" id="KW-0812">Transmembrane</keyword>
<evidence type="ECO:0000256" key="3">
    <source>
        <dbReference type="ARBA" id="ARBA00022989"/>
    </source>
</evidence>
<reference evidence="7" key="1">
    <citation type="submission" date="2020-04" db="EMBL/GenBank/DDBJ databases">
        <title>Genome Assembly and Annotation of Botryosphaeria dothidea sdau 11-99, a Latent Pathogen of Apple Fruit Ring Rot in China.</title>
        <authorList>
            <person name="Yu C."/>
            <person name="Diao Y."/>
            <person name="Lu Q."/>
            <person name="Zhao J."/>
            <person name="Cui S."/>
            <person name="Peng C."/>
            <person name="He B."/>
            <person name="Liu H."/>
        </authorList>
    </citation>
    <scope>NUCLEOTIDE SEQUENCE [LARGE SCALE GENOMIC DNA]</scope>
    <source>
        <strain evidence="7">Sdau11-99</strain>
    </source>
</reference>
<comment type="caution">
    <text evidence="7">The sequence shown here is derived from an EMBL/GenBank/DDBJ whole genome shotgun (WGS) entry which is preliminary data.</text>
</comment>
<sequence>MIRRARDVLDTGVWDPAVAIPTLVGSMLSFVASSIVITLWCVFGGQRRSFRYALILNLTVAEFINSLNNTISGLYIVINHGVVQDGSACDLNGWVGQFSVQAVDFSILAIAVITLLTIQFKKYILYASTTKKILICASTWVVPLITSSTALGIHAIKPVSGNWCWIGNDRKWLRYALGHGWRFAIIIITFCIYIYVFSYMHQRLRMRDTSGRSYSFDYGNDSNGFEMNFWLANNGPVNGRTGPGAGKADDDFPLPPPKAFSGKAKEEKEGEEKLIPAPRIRIRQTNNIDKDVWRMVLLNMYPVTYLILWLPGIANRIAEATGNYSRALGILQSSTQYIGFANACVYGFKEHWVDVKAWWRGRTGGGVRQGGYGSEMGW</sequence>
<keyword evidence="4 5" id="KW-0472">Membrane</keyword>
<dbReference type="Proteomes" id="UP000572817">
    <property type="component" value="Unassembled WGS sequence"/>
</dbReference>
<dbReference type="Pfam" id="PF11710">
    <property type="entry name" value="Git3"/>
    <property type="match status" value="1"/>
</dbReference>
<evidence type="ECO:0000259" key="6">
    <source>
        <dbReference type="Pfam" id="PF11710"/>
    </source>
</evidence>
<keyword evidence="7" id="KW-0675">Receptor</keyword>
<evidence type="ECO:0000256" key="5">
    <source>
        <dbReference type="SAM" id="Phobius"/>
    </source>
</evidence>
<accession>A0A8H4IJU9</accession>
<dbReference type="EMBL" id="WWBZ02000073">
    <property type="protein sequence ID" value="KAF4302476.1"/>
    <property type="molecule type" value="Genomic_DNA"/>
</dbReference>
<dbReference type="GO" id="GO:0007189">
    <property type="term" value="P:adenylate cyclase-activating G protein-coupled receptor signaling pathway"/>
    <property type="evidence" value="ECO:0007669"/>
    <property type="project" value="TreeGrafter"/>
</dbReference>
<keyword evidence="3 5" id="KW-1133">Transmembrane helix</keyword>
<evidence type="ECO:0000313" key="8">
    <source>
        <dbReference type="Proteomes" id="UP000572817"/>
    </source>
</evidence>
<dbReference type="GO" id="GO:0005886">
    <property type="term" value="C:plasma membrane"/>
    <property type="evidence" value="ECO:0007669"/>
    <property type="project" value="TreeGrafter"/>
</dbReference>
<proteinExistence type="predicted"/>
<organism evidence="7 8">
    <name type="scientific">Botryosphaeria dothidea</name>
    <dbReference type="NCBI Taxonomy" id="55169"/>
    <lineage>
        <taxon>Eukaryota</taxon>
        <taxon>Fungi</taxon>
        <taxon>Dikarya</taxon>
        <taxon>Ascomycota</taxon>
        <taxon>Pezizomycotina</taxon>
        <taxon>Dothideomycetes</taxon>
        <taxon>Dothideomycetes incertae sedis</taxon>
        <taxon>Botryosphaeriales</taxon>
        <taxon>Botryosphaeriaceae</taxon>
        <taxon>Botryosphaeria</taxon>
    </lineage>
</organism>
<keyword evidence="8" id="KW-1185">Reference proteome</keyword>
<evidence type="ECO:0000256" key="4">
    <source>
        <dbReference type="ARBA" id="ARBA00023136"/>
    </source>
</evidence>
<feature type="domain" description="Glucose receptor Git3-like N-terminal" evidence="6">
    <location>
        <begin position="20"/>
        <end position="205"/>
    </location>
</feature>
<dbReference type="PANTHER" id="PTHR23112:SF37">
    <property type="entry name" value="G PROTEIN-COUPLED RECEPTOR GPR1"/>
    <property type="match status" value="1"/>
</dbReference>
<dbReference type="InterPro" id="IPR023041">
    <property type="entry name" value="Glucose_rcpt_Git3-like_N"/>
</dbReference>
<feature type="transmembrane region" description="Helical" evidence="5">
    <location>
        <begin position="98"/>
        <end position="120"/>
    </location>
</feature>
<evidence type="ECO:0000313" key="7">
    <source>
        <dbReference type="EMBL" id="KAF4302476.1"/>
    </source>
</evidence>